<proteinExistence type="predicted"/>
<organism evidence="2">
    <name type="scientific">uncultured Thermomicrobiales bacterium</name>
    <dbReference type="NCBI Taxonomy" id="1645740"/>
    <lineage>
        <taxon>Bacteria</taxon>
        <taxon>Pseudomonadati</taxon>
        <taxon>Thermomicrobiota</taxon>
        <taxon>Thermomicrobia</taxon>
        <taxon>Thermomicrobiales</taxon>
        <taxon>environmental samples</taxon>
    </lineage>
</organism>
<dbReference type="Gene3D" id="3.20.20.140">
    <property type="entry name" value="Metal-dependent hydrolases"/>
    <property type="match status" value="1"/>
</dbReference>
<dbReference type="EMBL" id="CADCWL010000102">
    <property type="protein sequence ID" value="CAA9565502.1"/>
    <property type="molecule type" value="Genomic_DNA"/>
</dbReference>
<dbReference type="InterPro" id="IPR008257">
    <property type="entry name" value="Pept_M19"/>
</dbReference>
<name>A0A6J4V1P2_9BACT</name>
<dbReference type="AlphaFoldDB" id="A0A6J4V1P2"/>
<evidence type="ECO:0000313" key="2">
    <source>
        <dbReference type="EMBL" id="CAA9565502.1"/>
    </source>
</evidence>
<sequence length="373" mass="39848">MTATAAGPIPETAPIPVFDGHNDTLLSLAATGRSFFAESDTGHIDLPRARAGHLAGGFFAVFVRDPDPAASPTDPTSPREDSSASAARTVARYRDPTNLPPPMPLEHAQREAMRSVAALLRLEAESASAARVVRSAADIRRCLADGALAMELHFEGAEPIDPDLDALHVYHQAGLRSLGLTWSRPNRFATGVPFAFPSSPDIGPGLTDLGKELVRACNKLRIMLDLSHLNEAGFWDVAALTDAPLVATHSNAHALSPSSRNLTDKQLDAVKESGGVVGLNFHVGFLRRDGRVDPATPLSLLADHLDHLIAHLGPDGVALGSDFDGATMPNDLSDVTALPRLLDELRGRGYDDATLRGICWENWARVLERTWGA</sequence>
<reference evidence="2" key="1">
    <citation type="submission" date="2020-02" db="EMBL/GenBank/DDBJ databases">
        <authorList>
            <person name="Meier V. D."/>
        </authorList>
    </citation>
    <scope>NUCLEOTIDE SEQUENCE</scope>
    <source>
        <strain evidence="2">AVDCRST_MAG19</strain>
    </source>
</reference>
<evidence type="ECO:0000256" key="1">
    <source>
        <dbReference type="SAM" id="MobiDB-lite"/>
    </source>
</evidence>
<dbReference type="InterPro" id="IPR032466">
    <property type="entry name" value="Metal_Hydrolase"/>
</dbReference>
<gene>
    <name evidence="2" type="ORF">AVDCRST_MAG19-2211</name>
</gene>
<feature type="region of interest" description="Disordered" evidence="1">
    <location>
        <begin position="66"/>
        <end position="104"/>
    </location>
</feature>
<dbReference type="GO" id="GO:0006508">
    <property type="term" value="P:proteolysis"/>
    <property type="evidence" value="ECO:0007669"/>
    <property type="project" value="InterPro"/>
</dbReference>
<keyword evidence="2" id="KW-0645">Protease</keyword>
<keyword evidence="2" id="KW-0378">Hydrolase</keyword>
<dbReference type="PROSITE" id="PS51365">
    <property type="entry name" value="RENAL_DIPEPTIDASE_2"/>
    <property type="match status" value="1"/>
</dbReference>
<dbReference type="PANTHER" id="PTHR10443:SF12">
    <property type="entry name" value="DIPEPTIDASE"/>
    <property type="match status" value="1"/>
</dbReference>
<dbReference type="GO" id="GO:0070573">
    <property type="term" value="F:metallodipeptidase activity"/>
    <property type="evidence" value="ECO:0007669"/>
    <property type="project" value="InterPro"/>
</dbReference>
<dbReference type="PANTHER" id="PTHR10443">
    <property type="entry name" value="MICROSOMAL DIPEPTIDASE"/>
    <property type="match status" value="1"/>
</dbReference>
<accession>A0A6J4V1P2</accession>
<keyword evidence="2" id="KW-0224">Dipeptidase</keyword>
<dbReference type="EC" id="3.4.13.19" evidence="2"/>
<dbReference type="SUPFAM" id="SSF51556">
    <property type="entry name" value="Metallo-dependent hydrolases"/>
    <property type="match status" value="1"/>
</dbReference>
<protein>
    <submittedName>
        <fullName evidence="2">Microsomal dipeptidase</fullName>
        <ecNumber evidence="2">3.4.13.19</ecNumber>
    </submittedName>
</protein>
<dbReference type="Pfam" id="PF01244">
    <property type="entry name" value="Peptidase_M19"/>
    <property type="match status" value="1"/>
</dbReference>
<dbReference type="CDD" id="cd01301">
    <property type="entry name" value="rDP_like"/>
    <property type="match status" value="1"/>
</dbReference>